<evidence type="ECO:0000313" key="2">
    <source>
        <dbReference type="EMBL" id="MET3594351.1"/>
    </source>
</evidence>
<protein>
    <recommendedName>
        <fullName evidence="4">Propionyl-coenzyme A carboxylase alpha polypeptide</fullName>
    </recommendedName>
</protein>
<sequence>MTVAALSFPPNGSGERQQSPTMIARVSGKGSI</sequence>
<accession>A0ABV2HUQ9</accession>
<name>A0ABV2HUQ9_9HYPH</name>
<evidence type="ECO:0008006" key="4">
    <source>
        <dbReference type="Google" id="ProtNLM"/>
    </source>
</evidence>
<evidence type="ECO:0000256" key="1">
    <source>
        <dbReference type="SAM" id="MobiDB-lite"/>
    </source>
</evidence>
<feature type="region of interest" description="Disordered" evidence="1">
    <location>
        <begin position="1"/>
        <end position="32"/>
    </location>
</feature>
<comment type="caution">
    <text evidence="2">The sequence shown here is derived from an EMBL/GenBank/DDBJ whole genome shotgun (WGS) entry which is preliminary data.</text>
</comment>
<reference evidence="2 3" key="1">
    <citation type="submission" date="2024-06" db="EMBL/GenBank/DDBJ databases">
        <title>Genomic Encyclopedia of Type Strains, Phase IV (KMG-IV): sequencing the most valuable type-strain genomes for metagenomic binning, comparative biology and taxonomic classification.</title>
        <authorList>
            <person name="Goeker M."/>
        </authorList>
    </citation>
    <scope>NUCLEOTIDE SEQUENCE [LARGE SCALE GENOMIC DNA]</scope>
    <source>
        <strain evidence="2 3">DSM 29846</strain>
    </source>
</reference>
<organism evidence="2 3">
    <name type="scientific">Mesorhizobium shonense</name>
    <dbReference type="NCBI Taxonomy" id="1209948"/>
    <lineage>
        <taxon>Bacteria</taxon>
        <taxon>Pseudomonadati</taxon>
        <taxon>Pseudomonadota</taxon>
        <taxon>Alphaproteobacteria</taxon>
        <taxon>Hyphomicrobiales</taxon>
        <taxon>Phyllobacteriaceae</taxon>
        <taxon>Mesorhizobium</taxon>
    </lineage>
</organism>
<dbReference type="EMBL" id="JBEPLM010000006">
    <property type="protein sequence ID" value="MET3594351.1"/>
    <property type="molecule type" value="Genomic_DNA"/>
</dbReference>
<evidence type="ECO:0000313" key="3">
    <source>
        <dbReference type="Proteomes" id="UP001549036"/>
    </source>
</evidence>
<keyword evidence="3" id="KW-1185">Reference proteome</keyword>
<proteinExistence type="predicted"/>
<dbReference type="Proteomes" id="UP001549036">
    <property type="component" value="Unassembled WGS sequence"/>
</dbReference>
<gene>
    <name evidence="2" type="ORF">ABID26_003757</name>
</gene>